<proteinExistence type="predicted"/>
<protein>
    <submittedName>
        <fullName evidence="2">Uncharacterized protein</fullName>
    </submittedName>
</protein>
<accession>A0A8H9YBC4</accession>
<organism evidence="2 3">
    <name type="scientific">Corynebacterium bovis DSM 20582 = CIP 54.80</name>
    <dbReference type="NCBI Taxonomy" id="927655"/>
    <lineage>
        <taxon>Bacteria</taxon>
        <taxon>Bacillati</taxon>
        <taxon>Actinomycetota</taxon>
        <taxon>Actinomycetes</taxon>
        <taxon>Mycobacteriales</taxon>
        <taxon>Corynebacteriaceae</taxon>
        <taxon>Corynebacterium</taxon>
    </lineage>
</organism>
<feature type="region of interest" description="Disordered" evidence="1">
    <location>
        <begin position="1"/>
        <end position="90"/>
    </location>
</feature>
<evidence type="ECO:0000313" key="2">
    <source>
        <dbReference type="EMBL" id="MBB3116738.1"/>
    </source>
</evidence>
<dbReference type="GeneID" id="60808042"/>
<feature type="compositionally biased region" description="Gly residues" evidence="1">
    <location>
        <begin position="49"/>
        <end position="65"/>
    </location>
</feature>
<reference evidence="2" key="1">
    <citation type="submission" date="2020-08" db="EMBL/GenBank/DDBJ databases">
        <title>Sequencing the genomes of 1000 actinobacteria strains.</title>
        <authorList>
            <person name="Klenk H.-P."/>
        </authorList>
    </citation>
    <scope>NUCLEOTIDE SEQUENCE</scope>
    <source>
        <strain evidence="2">DSM 20582</strain>
    </source>
</reference>
<dbReference type="Proteomes" id="UP000612712">
    <property type="component" value="Unassembled WGS sequence"/>
</dbReference>
<evidence type="ECO:0000256" key="1">
    <source>
        <dbReference type="SAM" id="MobiDB-lite"/>
    </source>
</evidence>
<name>A0A8H9YBC4_9CORY</name>
<evidence type="ECO:0000313" key="3">
    <source>
        <dbReference type="Proteomes" id="UP000612712"/>
    </source>
</evidence>
<feature type="compositionally biased region" description="Pro residues" evidence="1">
    <location>
        <begin position="1"/>
        <end position="10"/>
    </location>
</feature>
<dbReference type="EMBL" id="JACHWT010000008">
    <property type="protein sequence ID" value="MBB3116738.1"/>
    <property type="molecule type" value="Genomic_DNA"/>
</dbReference>
<dbReference type="RefSeq" id="WP_125186018.1">
    <property type="nucleotide sequence ID" value="NZ_AENJ01000463.1"/>
</dbReference>
<dbReference type="AlphaFoldDB" id="A0A8H9YBC4"/>
<comment type="caution">
    <text evidence="2">The sequence shown here is derived from an EMBL/GenBank/DDBJ whole genome shotgun (WGS) entry which is preliminary data.</text>
</comment>
<gene>
    <name evidence="2" type="ORF">FHU32_001984</name>
</gene>
<sequence>MGPDMGPGPEPVATDAPDPVWTGDVGAPGAGVEPSAESWRPDVWTAGALDGGDTGAFAGGAGGDAGVFEGAAAGPSDGGNAVGLERSGTW</sequence>